<evidence type="ECO:0000313" key="3">
    <source>
        <dbReference type="RefSeq" id="XP_006818995.1"/>
    </source>
</evidence>
<sequence>MAFQGKWKHYKDEGFDAFLDAIGTPEEAKKVALASHPVIDFSRDGDYYVVRFTESGGTDRESRFKEGEEFDHPASVADASNTRRVVATQLSDSKFQIKTVSGSPDCVETRDVIDGELVTTLEHGSVTCKRYFKKV</sequence>
<organism evidence="2 3">
    <name type="scientific">Saccoglossus kowalevskii</name>
    <name type="common">Acorn worm</name>
    <dbReference type="NCBI Taxonomy" id="10224"/>
    <lineage>
        <taxon>Eukaryota</taxon>
        <taxon>Metazoa</taxon>
        <taxon>Hemichordata</taxon>
        <taxon>Enteropneusta</taxon>
        <taxon>Harrimaniidae</taxon>
        <taxon>Saccoglossus</taxon>
    </lineage>
</organism>
<name>A0ABM0MG54_SACKO</name>
<dbReference type="InterPro" id="IPR031259">
    <property type="entry name" value="ILBP"/>
</dbReference>
<dbReference type="Gene3D" id="2.40.128.20">
    <property type="match status" value="1"/>
</dbReference>
<dbReference type="PANTHER" id="PTHR11955">
    <property type="entry name" value="FATTY ACID BINDING PROTEIN"/>
    <property type="match status" value="1"/>
</dbReference>
<dbReference type="InterPro" id="IPR012674">
    <property type="entry name" value="Calycin"/>
</dbReference>
<proteinExistence type="inferred from homology"/>
<evidence type="ECO:0000313" key="2">
    <source>
        <dbReference type="Proteomes" id="UP000694865"/>
    </source>
</evidence>
<dbReference type="RefSeq" id="XP_006818995.1">
    <property type="nucleotide sequence ID" value="XM_006818932.1"/>
</dbReference>
<reference evidence="3" key="1">
    <citation type="submission" date="2025-08" db="UniProtKB">
        <authorList>
            <consortium name="RefSeq"/>
        </authorList>
    </citation>
    <scope>IDENTIFICATION</scope>
    <source>
        <tissue evidence="3">Testes</tissue>
    </source>
</reference>
<dbReference type="PRINTS" id="PR00178">
    <property type="entry name" value="FATTYACIDBP"/>
</dbReference>
<dbReference type="CDD" id="cd00742">
    <property type="entry name" value="FABP"/>
    <property type="match status" value="1"/>
</dbReference>
<evidence type="ECO:0000256" key="1">
    <source>
        <dbReference type="ARBA" id="ARBA00008390"/>
    </source>
</evidence>
<keyword evidence="2" id="KW-1185">Reference proteome</keyword>
<dbReference type="SUPFAM" id="SSF50814">
    <property type="entry name" value="Lipocalins"/>
    <property type="match status" value="1"/>
</dbReference>
<dbReference type="Pfam" id="PF14651">
    <property type="entry name" value="Lipocalin_7"/>
    <property type="match status" value="1"/>
</dbReference>
<protein>
    <submittedName>
        <fullName evidence="3">14 kDa fatty acid-binding protein-like</fullName>
    </submittedName>
</protein>
<comment type="similarity">
    <text evidence="1">Belongs to the calycin superfamily. Fatty-acid binding protein (FABP) family.</text>
</comment>
<dbReference type="GeneID" id="102802630"/>
<accession>A0ABM0MG54</accession>
<dbReference type="InterPro" id="IPR000463">
    <property type="entry name" value="Fatty_acid-bd"/>
</dbReference>
<gene>
    <name evidence="3" type="primary">LOC102802630</name>
</gene>
<dbReference type="Proteomes" id="UP000694865">
    <property type="component" value="Unplaced"/>
</dbReference>